<keyword evidence="4" id="KW-0472">Membrane</keyword>
<dbReference type="InterPro" id="IPR008972">
    <property type="entry name" value="Cupredoxin"/>
</dbReference>
<proteinExistence type="predicted"/>
<dbReference type="SUPFAM" id="SSF49503">
    <property type="entry name" value="Cupredoxins"/>
    <property type="match status" value="3"/>
</dbReference>
<dbReference type="EMBL" id="CP115450">
    <property type="protein sequence ID" value="WBP84947.1"/>
    <property type="molecule type" value="Genomic_DNA"/>
</dbReference>
<dbReference type="PROSITE" id="PS00080">
    <property type="entry name" value="MULTICOPPER_OXIDASE2"/>
    <property type="match status" value="1"/>
</dbReference>
<evidence type="ECO:0000313" key="9">
    <source>
        <dbReference type="Proteomes" id="UP001212821"/>
    </source>
</evidence>
<accession>A0ABY7PWY7</accession>
<name>A0ABY7PWY7_9ACTN</name>
<keyword evidence="1" id="KW-0479">Metal-binding</keyword>
<evidence type="ECO:0000256" key="4">
    <source>
        <dbReference type="SAM" id="Phobius"/>
    </source>
</evidence>
<dbReference type="Proteomes" id="UP001212821">
    <property type="component" value="Chromosome"/>
</dbReference>
<gene>
    <name evidence="8" type="ORF">O1G21_03180</name>
</gene>
<evidence type="ECO:0000256" key="3">
    <source>
        <dbReference type="SAM" id="MobiDB-lite"/>
    </source>
</evidence>
<evidence type="ECO:0000313" key="8">
    <source>
        <dbReference type="EMBL" id="WBP84947.1"/>
    </source>
</evidence>
<dbReference type="PANTHER" id="PTHR11709:SF2">
    <property type="entry name" value="MULTICOPPER OXIDASE LPR1"/>
    <property type="match status" value="1"/>
</dbReference>
<feature type="transmembrane region" description="Helical" evidence="4">
    <location>
        <begin position="22"/>
        <end position="44"/>
    </location>
</feature>
<evidence type="ECO:0000256" key="1">
    <source>
        <dbReference type="ARBA" id="ARBA00022723"/>
    </source>
</evidence>
<dbReference type="CDD" id="cd13853">
    <property type="entry name" value="CuRO_1_Tth-MCO_like"/>
    <property type="match status" value="1"/>
</dbReference>
<keyword evidence="2" id="KW-0560">Oxidoreductase</keyword>
<keyword evidence="4" id="KW-0812">Transmembrane</keyword>
<dbReference type="InterPro" id="IPR011706">
    <property type="entry name" value="Cu-oxidase_C"/>
</dbReference>
<reference evidence="9" key="1">
    <citation type="submission" date="2022-12" db="EMBL/GenBank/DDBJ databases">
        <authorList>
            <person name="Mo P."/>
        </authorList>
    </citation>
    <scope>NUCLEOTIDE SEQUENCE [LARGE SCALE GENOMIC DNA]</scope>
    <source>
        <strain evidence="9">HUAS 3-15</strain>
    </source>
</reference>
<keyword evidence="4" id="KW-1133">Transmembrane helix</keyword>
<dbReference type="Gene3D" id="2.60.40.420">
    <property type="entry name" value="Cupredoxins - blue copper proteins"/>
    <property type="match status" value="3"/>
</dbReference>
<feature type="domain" description="Plastocyanin-like" evidence="6">
    <location>
        <begin position="420"/>
        <end position="531"/>
    </location>
</feature>
<feature type="region of interest" description="Disordered" evidence="3">
    <location>
        <begin position="46"/>
        <end position="68"/>
    </location>
</feature>
<dbReference type="Pfam" id="PF07732">
    <property type="entry name" value="Cu-oxidase_3"/>
    <property type="match status" value="1"/>
</dbReference>
<dbReference type="Pfam" id="PF07731">
    <property type="entry name" value="Cu-oxidase_2"/>
    <property type="match status" value="1"/>
</dbReference>
<dbReference type="InterPro" id="IPR045087">
    <property type="entry name" value="Cu-oxidase_fam"/>
</dbReference>
<sequence length="537" mass="57444">MSHDIEAPVDPDRQQIRRTRRVIHVMTAVAVLLSAALGAEAMAAPPADVAQPPSTADQEHGMRAGMPFQDPPVADATGDENVTITLDATRSRFDVSGREVYGASYTGSYVAPTLHTAPGSTVTVHLVNHLPVATNLHFHGLHVSPEGQSDDPFLCVAPGADTTYRLAIPADHAQGTFWYHSHAMGTSCPAPGAPGTSGSSDMTGMTDMTGDVENQIFAGLSGALIIGDDRTLLPADLRKVTAHTLVLKDVQLDPTGHILQNTGTASIDSNNPTVRLVNGRLRPVLSMRPNETQLWRLVNAGADIFYRLQLDGYRFTVVGEDGSPVARVTTADNLLLPPGKRYDVLVTAGPRPARATLRTLAYSNGPQGDAYPDTELATIRVTGAPVHRRPAVTGAIPTAPADLAAEPVAQRRTVALSESDDGNTFYINGRQFTPDSSVFDTPAKLGTVEEWTIVNRSGEDHPFHLHTNAFQVLSVNGTPHPYTGRQDTVPVPHAVDGVAGKVVIRVAFADYPGRWMFHCHIAAHEDHGMMSFLDVVP</sequence>
<dbReference type="InterPro" id="IPR011707">
    <property type="entry name" value="Cu-oxidase-like_N"/>
</dbReference>
<evidence type="ECO:0000256" key="2">
    <source>
        <dbReference type="ARBA" id="ARBA00023002"/>
    </source>
</evidence>
<protein>
    <submittedName>
        <fullName evidence="8">Multicopper oxidase family protein</fullName>
    </submittedName>
</protein>
<keyword evidence="9" id="KW-1185">Reference proteome</keyword>
<evidence type="ECO:0000259" key="6">
    <source>
        <dbReference type="Pfam" id="PF07731"/>
    </source>
</evidence>
<organism evidence="8 9">
    <name type="scientific">Kitasatospora cathayae</name>
    <dbReference type="NCBI Taxonomy" id="3004092"/>
    <lineage>
        <taxon>Bacteria</taxon>
        <taxon>Bacillati</taxon>
        <taxon>Actinomycetota</taxon>
        <taxon>Actinomycetes</taxon>
        <taxon>Kitasatosporales</taxon>
        <taxon>Streptomycetaceae</taxon>
        <taxon>Kitasatospora</taxon>
    </lineage>
</organism>
<dbReference type="CDD" id="cd13900">
    <property type="entry name" value="CuRO_3_Tth-MCO_like"/>
    <property type="match status" value="1"/>
</dbReference>
<dbReference type="InterPro" id="IPR001117">
    <property type="entry name" value="Cu-oxidase_2nd"/>
</dbReference>
<feature type="domain" description="Plastocyanin-like" evidence="7">
    <location>
        <begin position="100"/>
        <end position="185"/>
    </location>
</feature>
<dbReference type="Pfam" id="PF00394">
    <property type="entry name" value="Cu-oxidase"/>
    <property type="match status" value="1"/>
</dbReference>
<dbReference type="InterPro" id="IPR002355">
    <property type="entry name" value="Cu_oxidase_Cu_BS"/>
</dbReference>
<dbReference type="RefSeq" id="WP_270140534.1">
    <property type="nucleotide sequence ID" value="NZ_CP115450.1"/>
</dbReference>
<evidence type="ECO:0000259" key="7">
    <source>
        <dbReference type="Pfam" id="PF07732"/>
    </source>
</evidence>
<dbReference type="PANTHER" id="PTHR11709">
    <property type="entry name" value="MULTI-COPPER OXIDASE"/>
    <property type="match status" value="1"/>
</dbReference>
<evidence type="ECO:0000259" key="5">
    <source>
        <dbReference type="Pfam" id="PF00394"/>
    </source>
</evidence>
<feature type="domain" description="Plastocyanin-like" evidence="5">
    <location>
        <begin position="270"/>
        <end position="352"/>
    </location>
</feature>